<protein>
    <submittedName>
        <fullName evidence="3">Ecto-NOX disulfide-thiol exchanger 2</fullName>
    </submittedName>
</protein>
<dbReference type="SUPFAM" id="SSF54928">
    <property type="entry name" value="RNA-binding domain, RBD"/>
    <property type="match status" value="1"/>
</dbReference>
<gene>
    <name evidence="3" type="ORF">Bpfe_009522</name>
</gene>
<dbReference type="EMBL" id="JASAOG010000032">
    <property type="protein sequence ID" value="KAK0060994.1"/>
    <property type="molecule type" value="Genomic_DNA"/>
</dbReference>
<proteinExistence type="predicted"/>
<dbReference type="Pfam" id="PF00076">
    <property type="entry name" value="RRM_1"/>
    <property type="match status" value="1"/>
</dbReference>
<organism evidence="3 4">
    <name type="scientific">Biomphalaria pfeifferi</name>
    <name type="common">Bloodfluke planorb</name>
    <name type="synonym">Freshwater snail</name>
    <dbReference type="NCBI Taxonomy" id="112525"/>
    <lineage>
        <taxon>Eukaryota</taxon>
        <taxon>Metazoa</taxon>
        <taxon>Spiralia</taxon>
        <taxon>Lophotrochozoa</taxon>
        <taxon>Mollusca</taxon>
        <taxon>Gastropoda</taxon>
        <taxon>Heterobranchia</taxon>
        <taxon>Euthyneura</taxon>
        <taxon>Panpulmonata</taxon>
        <taxon>Hygrophila</taxon>
        <taxon>Lymnaeoidea</taxon>
        <taxon>Planorbidae</taxon>
        <taxon>Biomphalaria</taxon>
    </lineage>
</organism>
<dbReference type="PANTHER" id="PTHR16001">
    <property type="entry name" value="ECTO-NOX DISULFIDE-THIOL EXCHANGER"/>
    <property type="match status" value="1"/>
</dbReference>
<dbReference type="GO" id="GO:0009897">
    <property type="term" value="C:external side of plasma membrane"/>
    <property type="evidence" value="ECO:0007669"/>
    <property type="project" value="InterPro"/>
</dbReference>
<dbReference type="PANTHER" id="PTHR16001:SF4">
    <property type="entry name" value="ECTO-NOX DISULFIDE-THIOL EXCHANGER 1-LIKE PROTEIN"/>
    <property type="match status" value="1"/>
</dbReference>
<feature type="domain" description="RRM" evidence="2">
    <location>
        <begin position="155"/>
        <end position="234"/>
    </location>
</feature>
<accession>A0AAD8FF84</accession>
<dbReference type="GO" id="GO:0003723">
    <property type="term" value="F:RNA binding"/>
    <property type="evidence" value="ECO:0007669"/>
    <property type="project" value="UniProtKB-UniRule"/>
</dbReference>
<reference evidence="3" key="1">
    <citation type="journal article" date="2023" name="PLoS Negl. Trop. Dis.">
        <title>A genome sequence for Biomphalaria pfeifferi, the major vector snail for the human-infecting parasite Schistosoma mansoni.</title>
        <authorList>
            <person name="Bu L."/>
            <person name="Lu L."/>
            <person name="Laidemitt M.R."/>
            <person name="Zhang S.M."/>
            <person name="Mutuku M."/>
            <person name="Mkoji G."/>
            <person name="Steinauer M."/>
            <person name="Loker E.S."/>
        </authorList>
    </citation>
    <scope>NUCLEOTIDE SEQUENCE</scope>
    <source>
        <strain evidence="3">KasaAsao</strain>
    </source>
</reference>
<evidence type="ECO:0000313" key="3">
    <source>
        <dbReference type="EMBL" id="KAK0060994.1"/>
    </source>
</evidence>
<dbReference type="SMART" id="SM00360">
    <property type="entry name" value="RRM"/>
    <property type="match status" value="1"/>
</dbReference>
<keyword evidence="1" id="KW-0694">RNA-binding</keyword>
<dbReference type="GO" id="GO:0007624">
    <property type="term" value="P:ultradian rhythm"/>
    <property type="evidence" value="ECO:0007669"/>
    <property type="project" value="InterPro"/>
</dbReference>
<name>A0AAD8FF84_BIOPF</name>
<dbReference type="Proteomes" id="UP001233172">
    <property type="component" value="Unassembled WGS sequence"/>
</dbReference>
<dbReference type="InterPro" id="IPR000504">
    <property type="entry name" value="RRM_dom"/>
</dbReference>
<dbReference type="Gene3D" id="3.30.70.330">
    <property type="match status" value="1"/>
</dbReference>
<dbReference type="AlphaFoldDB" id="A0AAD8FF84"/>
<dbReference type="GO" id="GO:0016491">
    <property type="term" value="F:oxidoreductase activity"/>
    <property type="evidence" value="ECO:0007669"/>
    <property type="project" value="InterPro"/>
</dbReference>
<comment type="caution">
    <text evidence="3">The sequence shown here is derived from an EMBL/GenBank/DDBJ whole genome shotgun (WGS) entry which is preliminary data.</text>
</comment>
<sequence length="396" mass="45104">MDPSRNNLPLQFNMNKNKPVIRNSSEGKEDDVTSSTNLNMMNANENAADQQQNNMIGVFNMLGQMVAPLGGDHNMMMMGPMNFNNFGGIMGPGPGPMMGGMGPMGGPGMLGPAPPGMMGHPLPIKEIIRLKSSVLYPPPPSAPPRSTRERPPGCRTIFIGGIPENCTEEYLFEVFESCGPIQSIRISKKNFAHIRFENMDSVDRALYISGYRMKIKDSDDKEDTGRLHVDYAQARDDQFEFECHQRALAREMRHIQRLEEERLRPPSPPPVTHYSDHEASLLLEKLKLDDNFIKASQVLITWLERGECNRRTATSFYSMVQNVHSHVRRLTNEKTAVQEEYERYQLQVQQRIQCISSQLCQVERVLAASHKQKCWDHFTKAQRKNIDTWQRQAQVE</sequence>
<dbReference type="PROSITE" id="PS50102">
    <property type="entry name" value="RRM"/>
    <property type="match status" value="1"/>
</dbReference>
<keyword evidence="4" id="KW-1185">Reference proteome</keyword>
<dbReference type="InterPro" id="IPR012677">
    <property type="entry name" value="Nucleotide-bd_a/b_plait_sf"/>
</dbReference>
<dbReference type="InterPro" id="IPR035979">
    <property type="entry name" value="RBD_domain_sf"/>
</dbReference>
<dbReference type="InterPro" id="IPR038876">
    <property type="entry name" value="ENOX"/>
</dbReference>
<reference evidence="3" key="2">
    <citation type="submission" date="2023-04" db="EMBL/GenBank/DDBJ databases">
        <authorList>
            <person name="Bu L."/>
            <person name="Lu L."/>
            <person name="Laidemitt M.R."/>
            <person name="Zhang S.M."/>
            <person name="Mutuku M."/>
            <person name="Mkoji G."/>
            <person name="Steinauer M."/>
            <person name="Loker E.S."/>
        </authorList>
    </citation>
    <scope>NUCLEOTIDE SEQUENCE</scope>
    <source>
        <strain evidence="3">KasaAsao</strain>
        <tissue evidence="3">Whole Snail</tissue>
    </source>
</reference>
<evidence type="ECO:0000259" key="2">
    <source>
        <dbReference type="PROSITE" id="PS50102"/>
    </source>
</evidence>
<evidence type="ECO:0000256" key="1">
    <source>
        <dbReference type="PROSITE-ProRule" id="PRU00176"/>
    </source>
</evidence>
<evidence type="ECO:0000313" key="4">
    <source>
        <dbReference type="Proteomes" id="UP001233172"/>
    </source>
</evidence>